<evidence type="ECO:0000313" key="3">
    <source>
        <dbReference type="Proteomes" id="UP000464468"/>
    </source>
</evidence>
<dbReference type="SUPFAM" id="SSF111126">
    <property type="entry name" value="Ligand-binding domain in the NO signalling and Golgi transport"/>
    <property type="match status" value="1"/>
</dbReference>
<proteinExistence type="predicted"/>
<dbReference type="EMBL" id="CP047895">
    <property type="protein sequence ID" value="QHL89777.1"/>
    <property type="molecule type" value="Genomic_DNA"/>
</dbReference>
<reference evidence="2 3" key="1">
    <citation type="submission" date="2020-01" db="EMBL/GenBank/DDBJ databases">
        <title>Sphingomonas sp. C33 whole genome sequece.</title>
        <authorList>
            <person name="Park C."/>
        </authorList>
    </citation>
    <scope>NUCLEOTIDE SEQUENCE [LARGE SCALE GENOMIC DNA]</scope>
    <source>
        <strain evidence="2 3">C33</strain>
    </source>
</reference>
<organism evidence="2 3">
    <name type="scientific">Sphingomonas changnyeongensis</name>
    <dbReference type="NCBI Taxonomy" id="2698679"/>
    <lineage>
        <taxon>Bacteria</taxon>
        <taxon>Pseudomonadati</taxon>
        <taxon>Pseudomonadota</taxon>
        <taxon>Alphaproteobacteria</taxon>
        <taxon>Sphingomonadales</taxon>
        <taxon>Sphingomonadaceae</taxon>
        <taxon>Sphingomonas</taxon>
    </lineage>
</organism>
<keyword evidence="3" id="KW-1185">Reference proteome</keyword>
<dbReference type="InterPro" id="IPR038158">
    <property type="entry name" value="H-NOX_domain_sf"/>
</dbReference>
<dbReference type="Proteomes" id="UP000464468">
    <property type="component" value="Chromosome"/>
</dbReference>
<dbReference type="Gene3D" id="3.90.1520.10">
    <property type="entry name" value="H-NOX domain"/>
    <property type="match status" value="1"/>
</dbReference>
<dbReference type="AlphaFoldDB" id="A0A7Z2NUG7"/>
<protein>
    <submittedName>
        <fullName evidence="2">Heme NO-binding protein</fullName>
    </submittedName>
</protein>
<name>A0A7Z2NUG7_9SPHN</name>
<feature type="domain" description="Heme NO-binding" evidence="1">
    <location>
        <begin position="2"/>
        <end position="158"/>
    </location>
</feature>
<dbReference type="RefSeq" id="WP_160591340.1">
    <property type="nucleotide sequence ID" value="NZ_CP047895.1"/>
</dbReference>
<dbReference type="InterPro" id="IPR024096">
    <property type="entry name" value="NO_sig/Golgi_transp_ligand-bd"/>
</dbReference>
<dbReference type="InterPro" id="IPR011644">
    <property type="entry name" value="Heme_NO-bd"/>
</dbReference>
<dbReference type="GO" id="GO:0020037">
    <property type="term" value="F:heme binding"/>
    <property type="evidence" value="ECO:0007669"/>
    <property type="project" value="InterPro"/>
</dbReference>
<dbReference type="Pfam" id="PF07700">
    <property type="entry name" value="HNOB"/>
    <property type="match status" value="1"/>
</dbReference>
<evidence type="ECO:0000313" key="2">
    <source>
        <dbReference type="EMBL" id="QHL89777.1"/>
    </source>
</evidence>
<sequence>MKGVIFNLVEEVVAEAFGADAWDAMLDSAGLDGAYTSLGSYPDAELTALVMAGAGLTGAAPDALVRDIGRLAIPRLEARYPQFFAGAGNARAFILAINTIIHPEVRKLYSGAHCPHFHFATHGRGLILGYDSPRRLCHLAHGFIDGLALRYGEQISVSQPRCMHRGDAMCQLQLDWA</sequence>
<gene>
    <name evidence="2" type="ORF">GVO57_01730</name>
</gene>
<evidence type="ECO:0000259" key="1">
    <source>
        <dbReference type="Pfam" id="PF07700"/>
    </source>
</evidence>
<dbReference type="KEGG" id="schy:GVO57_01730"/>
<accession>A0A7Z2NUG7</accession>